<sequence length="381" mass="40589">MKVVIASDSYKESLKAIEVCGAIERGFRAIFPNAEYVKIPIGDGGEGTVESLVDATGGRIISISVTGPLREGIQAFYGISKDKKTAFIEMAAASGLQHVPVEKRNPLITTTKGTGELILHALDQGVEYIILGLGGSATNDGGTGMLAALGVRFINDKGEVIDPSGGTLHSIVAIDFSRMDPRLKGVKIEAACDVDNPLVGMQGASFIFGRQKGANVEMMKELDENLQHYANMLKRYVSFDVSEIPGAGAAGGMGAAVISVLKGDLRRGIEIVLDYTNFDKHIEDANLIITGEGRIDKQTAYGKAPVGVAGRAKRFSVPVIAIGGSVSPDYSAVYEKGIDAVFSITTRPMTLEEAYKVAEENIEMTTKNIATVWKIASEKHF</sequence>
<dbReference type="InterPro" id="IPR018197">
    <property type="entry name" value="Glycerate_kinase_RE-like"/>
</dbReference>
<name>A0A9W3VA68_BACTU</name>
<dbReference type="GO" id="GO:0031388">
    <property type="term" value="P:organic acid phosphorylation"/>
    <property type="evidence" value="ECO:0007669"/>
    <property type="project" value="UniProtKB-UniRule"/>
</dbReference>
<dbReference type="EC" id="2.7.1.-" evidence="5"/>
<dbReference type="AlphaFoldDB" id="A0A9W3VA68"/>
<comment type="similarity">
    <text evidence="1 4">Belongs to the glycerate kinase type-1 family.</text>
</comment>
<dbReference type="Gene3D" id="3.90.1510.10">
    <property type="entry name" value="Glycerate kinase, domain 2"/>
    <property type="match status" value="1"/>
</dbReference>
<dbReference type="InterPro" id="IPR018193">
    <property type="entry name" value="Glyc_kinase_flavodox-like_fold"/>
</dbReference>
<dbReference type="PIRSF" id="PIRSF006078">
    <property type="entry name" value="GlxK"/>
    <property type="match status" value="1"/>
</dbReference>
<dbReference type="InterPro" id="IPR036129">
    <property type="entry name" value="Glycerate_kinase_sf"/>
</dbReference>
<evidence type="ECO:0000256" key="4">
    <source>
        <dbReference type="PIRNR" id="PIRNR006078"/>
    </source>
</evidence>
<gene>
    <name evidence="5" type="ORF">D7J84_10690</name>
</gene>
<evidence type="ECO:0000313" key="6">
    <source>
        <dbReference type="Proteomes" id="UP000269847"/>
    </source>
</evidence>
<evidence type="ECO:0000256" key="1">
    <source>
        <dbReference type="ARBA" id="ARBA00006284"/>
    </source>
</evidence>
<dbReference type="Proteomes" id="UP000269847">
    <property type="component" value="Chromosome"/>
</dbReference>
<dbReference type="NCBIfam" id="TIGR00045">
    <property type="entry name" value="glycerate kinase"/>
    <property type="match status" value="1"/>
</dbReference>
<dbReference type="Pfam" id="PF02595">
    <property type="entry name" value="Gly_kinase"/>
    <property type="match status" value="1"/>
</dbReference>
<keyword evidence="2 4" id="KW-0808">Transferase</keyword>
<evidence type="ECO:0000313" key="5">
    <source>
        <dbReference type="EMBL" id="AYF81606.1"/>
    </source>
</evidence>
<protein>
    <submittedName>
        <fullName evidence="5">Glycerate kinase</fullName>
        <ecNumber evidence="5">2.7.1.-</ecNumber>
    </submittedName>
</protein>
<evidence type="ECO:0000256" key="2">
    <source>
        <dbReference type="ARBA" id="ARBA00022679"/>
    </source>
</evidence>
<accession>A0A9W3VA68</accession>
<organism evidence="5 6">
    <name type="scientific">Bacillus thuringiensis</name>
    <dbReference type="NCBI Taxonomy" id="1428"/>
    <lineage>
        <taxon>Bacteria</taxon>
        <taxon>Bacillati</taxon>
        <taxon>Bacillota</taxon>
        <taxon>Bacilli</taxon>
        <taxon>Bacillales</taxon>
        <taxon>Bacillaceae</taxon>
        <taxon>Bacillus</taxon>
        <taxon>Bacillus cereus group</taxon>
    </lineage>
</organism>
<reference evidence="5 6" key="1">
    <citation type="submission" date="2018-09" db="EMBL/GenBank/DDBJ databases">
        <title>Complete genome of Bacillus thuringiensis strain QZL38.</title>
        <authorList>
            <person name="Song F."/>
        </authorList>
    </citation>
    <scope>NUCLEOTIDE SEQUENCE [LARGE SCALE GENOMIC DNA]</scope>
    <source>
        <strain evidence="5 6">QZL38</strain>
    </source>
</reference>
<dbReference type="SUPFAM" id="SSF110738">
    <property type="entry name" value="Glycerate kinase I"/>
    <property type="match status" value="1"/>
</dbReference>
<dbReference type="EMBL" id="CP032608">
    <property type="protein sequence ID" value="AYF81606.1"/>
    <property type="molecule type" value="Genomic_DNA"/>
</dbReference>
<dbReference type="PANTHER" id="PTHR21599">
    <property type="entry name" value="GLYCERATE KINASE"/>
    <property type="match status" value="1"/>
</dbReference>
<proteinExistence type="inferred from homology"/>
<evidence type="ECO:0000256" key="3">
    <source>
        <dbReference type="ARBA" id="ARBA00022777"/>
    </source>
</evidence>
<dbReference type="PANTHER" id="PTHR21599:SF0">
    <property type="entry name" value="GLYCERATE KINASE"/>
    <property type="match status" value="1"/>
</dbReference>
<dbReference type="InterPro" id="IPR004381">
    <property type="entry name" value="Glycerate_kinase"/>
</dbReference>
<dbReference type="GO" id="GO:0008887">
    <property type="term" value="F:glycerate kinase activity"/>
    <property type="evidence" value="ECO:0007669"/>
    <property type="project" value="UniProtKB-UniRule"/>
</dbReference>
<keyword evidence="3 4" id="KW-0418">Kinase</keyword>
<dbReference type="RefSeq" id="WP_000869591.1">
    <property type="nucleotide sequence ID" value="NZ_CP014282.1"/>
</dbReference>
<dbReference type="Gene3D" id="3.40.50.10350">
    <property type="entry name" value="Glycerate kinase, domain 1"/>
    <property type="match status" value="1"/>
</dbReference>